<dbReference type="OMA" id="RNHLVQQ"/>
<feature type="region of interest" description="Disordered" evidence="1">
    <location>
        <begin position="244"/>
        <end position="299"/>
    </location>
</feature>
<feature type="region of interest" description="Disordered" evidence="1">
    <location>
        <begin position="663"/>
        <end position="696"/>
    </location>
</feature>
<dbReference type="EMBL" id="AM920436">
    <property type="protein sequence ID" value="CAP96896.1"/>
    <property type="molecule type" value="Genomic_DNA"/>
</dbReference>
<feature type="compositionally biased region" description="Polar residues" evidence="1">
    <location>
        <begin position="45"/>
        <end position="54"/>
    </location>
</feature>
<feature type="compositionally biased region" description="Basic and acidic residues" evidence="1">
    <location>
        <begin position="150"/>
        <end position="167"/>
    </location>
</feature>
<feature type="domain" description="AAA+ ATPase" evidence="2">
    <location>
        <begin position="583"/>
        <end position="767"/>
    </location>
</feature>
<dbReference type="STRING" id="500485.B6HK93"/>
<dbReference type="HOGENOM" id="CLU_003721_0_0_1"/>
<dbReference type="InterPro" id="IPR003593">
    <property type="entry name" value="AAA+_ATPase"/>
</dbReference>
<organism evidence="3 4">
    <name type="scientific">Penicillium rubens (strain ATCC 28089 / DSM 1075 / NRRL 1951 / Wisconsin 54-1255)</name>
    <name type="common">Penicillium chrysogenum</name>
    <dbReference type="NCBI Taxonomy" id="500485"/>
    <lineage>
        <taxon>Eukaryota</taxon>
        <taxon>Fungi</taxon>
        <taxon>Dikarya</taxon>
        <taxon>Ascomycota</taxon>
        <taxon>Pezizomycotina</taxon>
        <taxon>Eurotiomycetes</taxon>
        <taxon>Eurotiomycetidae</taxon>
        <taxon>Eurotiales</taxon>
        <taxon>Aspergillaceae</taxon>
        <taxon>Penicillium</taxon>
        <taxon>Penicillium chrysogenum species complex</taxon>
    </lineage>
</organism>
<feature type="region of interest" description="Disordered" evidence="1">
    <location>
        <begin position="150"/>
        <end position="213"/>
    </location>
</feature>
<feature type="compositionally biased region" description="Low complexity" evidence="1">
    <location>
        <begin position="93"/>
        <end position="102"/>
    </location>
</feature>
<feature type="compositionally biased region" description="Polar residues" evidence="1">
    <location>
        <begin position="62"/>
        <end position="76"/>
    </location>
</feature>
<dbReference type="Gene3D" id="3.40.50.300">
    <property type="entry name" value="P-loop containing nucleotide triphosphate hydrolases"/>
    <property type="match status" value="1"/>
</dbReference>
<dbReference type="GO" id="GO:0005634">
    <property type="term" value="C:nucleus"/>
    <property type="evidence" value="ECO:0007669"/>
    <property type="project" value="TreeGrafter"/>
</dbReference>
<dbReference type="GO" id="GO:0016887">
    <property type="term" value="F:ATP hydrolysis activity"/>
    <property type="evidence" value="ECO:0007669"/>
    <property type="project" value="InterPro"/>
</dbReference>
<protein>
    <submittedName>
        <fullName evidence="3">Pc21g19990 protein</fullName>
    </submittedName>
</protein>
<dbReference type="Proteomes" id="UP000000724">
    <property type="component" value="Contig Pc00c21"/>
</dbReference>
<reference evidence="3 4" key="1">
    <citation type="journal article" date="2008" name="Nat. Biotechnol.">
        <title>Genome sequencing and analysis of the filamentous fungus Penicillium chrysogenum.</title>
        <authorList>
            <person name="van den Berg M.A."/>
            <person name="Albang R."/>
            <person name="Albermann K."/>
            <person name="Badger J.H."/>
            <person name="Daran J.-M."/>
            <person name="Driessen A.J.M."/>
            <person name="Garcia-Estrada C."/>
            <person name="Fedorova N.D."/>
            <person name="Harris D.M."/>
            <person name="Heijne W.H.M."/>
            <person name="Joardar V.S."/>
            <person name="Kiel J.A.K.W."/>
            <person name="Kovalchuk A."/>
            <person name="Martin J.F."/>
            <person name="Nierman W.C."/>
            <person name="Nijland J.G."/>
            <person name="Pronk J.T."/>
            <person name="Roubos J.A."/>
            <person name="van der Klei I.J."/>
            <person name="van Peij N.N.M.E."/>
            <person name="Veenhuis M."/>
            <person name="von Doehren H."/>
            <person name="Wagner C."/>
            <person name="Wortman J.R."/>
            <person name="Bovenberg R.A.L."/>
        </authorList>
    </citation>
    <scope>NUCLEOTIDE SEQUENCE [LARGE SCALE GENOMIC DNA]</scope>
    <source>
        <strain evidence="4">ATCC 28089 / DSM 1075 / NRRL 1951 / Wisconsin 54-1255</strain>
    </source>
</reference>
<accession>B6HK93</accession>
<feature type="region of interest" description="Disordered" evidence="1">
    <location>
        <begin position="22"/>
        <end position="107"/>
    </location>
</feature>
<gene>
    <name evidence="3" type="ORF">Pc21g19990</name>
    <name evidence="3" type="ORF">PCH_Pc21g19990</name>
</gene>
<keyword evidence="4" id="KW-1185">Reference proteome</keyword>
<dbReference type="eggNOG" id="KOG1968">
    <property type="taxonomic scope" value="Eukaryota"/>
</dbReference>
<evidence type="ECO:0000259" key="2">
    <source>
        <dbReference type="SMART" id="SM00382"/>
    </source>
</evidence>
<feature type="region of interest" description="Disordered" evidence="1">
    <location>
        <begin position="501"/>
        <end position="554"/>
    </location>
</feature>
<evidence type="ECO:0000256" key="1">
    <source>
        <dbReference type="SAM" id="MobiDB-lite"/>
    </source>
</evidence>
<feature type="compositionally biased region" description="Basic residues" evidence="1">
    <location>
        <begin position="201"/>
        <end position="212"/>
    </location>
</feature>
<dbReference type="SMART" id="SM00382">
    <property type="entry name" value="AAA"/>
    <property type="match status" value="1"/>
</dbReference>
<dbReference type="InterPro" id="IPR027417">
    <property type="entry name" value="P-loop_NTPase"/>
</dbReference>
<feature type="region of interest" description="Disordered" evidence="1">
    <location>
        <begin position="1105"/>
        <end position="1126"/>
    </location>
</feature>
<feature type="compositionally biased region" description="Polar residues" evidence="1">
    <location>
        <begin position="275"/>
        <end position="299"/>
    </location>
</feature>
<dbReference type="Pfam" id="PF00004">
    <property type="entry name" value="AAA"/>
    <property type="match status" value="1"/>
</dbReference>
<dbReference type="PANTHER" id="PTHR23389:SF21">
    <property type="entry name" value="ATPASE FAMILY AAA DOMAIN-CONTAINING PROTEIN 5"/>
    <property type="match status" value="1"/>
</dbReference>
<name>B6HK93_PENRW</name>
<evidence type="ECO:0000313" key="3">
    <source>
        <dbReference type="EMBL" id="CAP96896.1"/>
    </source>
</evidence>
<evidence type="ECO:0000313" key="4">
    <source>
        <dbReference type="Proteomes" id="UP000000724"/>
    </source>
</evidence>
<dbReference type="AlphaFoldDB" id="B6HK93"/>
<dbReference type="VEuPathDB" id="FungiDB:PCH_Pc21g19990"/>
<dbReference type="PANTHER" id="PTHR23389">
    <property type="entry name" value="CHROMOSOME TRANSMISSION FIDELITY FACTOR 18"/>
    <property type="match status" value="1"/>
</dbReference>
<proteinExistence type="predicted"/>
<feature type="compositionally biased region" description="Polar residues" evidence="1">
    <location>
        <begin position="25"/>
        <end position="36"/>
    </location>
</feature>
<dbReference type="OrthoDB" id="9996895at2759"/>
<dbReference type="GO" id="GO:0005524">
    <property type="term" value="F:ATP binding"/>
    <property type="evidence" value="ECO:0007669"/>
    <property type="project" value="InterPro"/>
</dbReference>
<sequence>MAMGTDGQQVIHPFFRQEFGVSVKSEPSNEPISPANTHVHELRPISSQSSTHEQGLQALDNCGSNVPKINNESSVNLDEDLNEDRRKRRRTDTTQTTEPTTTSSAGLSEWLGYSVANNNPSSTDHSLETEIKLPIPQPELPPAETQIPADETRLLTPAEKEKPEGRVARTSARQKTLRLNSKGGFLSSPASSPPRETRNRAPGKRGRPRKAVSKVATIKYSVTTESNLGKLIDDILDGRVVQKPPATIPSAQPRKTESQPKKPTHPFFSKKSAQKPGSASVNGSQSDNPDMSASVPSSQTTAGAKRIVAASGSSFTSFSRRVSKFPELLDPLWPPRDLVHVRDVHTPPDVNNRVWHTTQDRKKSKIAAISIRDEENVLLAGTAEARRIARLSKQDYDALAILRHPIRHVASSQVLHTAMERQMSWSSPNRQFPWNSSSPPLARLRSALLTSVSAFDCATYEPQLWTHKYAPQSADDVLQLGREPQMLRDWLRHLKITAVDTGKSSKENAKSKSKREKKAKKRQKADKLDGFVVSSEEEASEMDNLSGSDDELAGGVTITPQRTVVRSGDIAPGLHGVERKSPMTNVILLSGPAGSGKTASVYAVAKELDFEVFEINAGSRRSARDMLERVGDMTQNHLVHLLNESENPTNNDKDSAKQNKLKSFFKGPSSKTSKAVSQPGELSPKPETTPKRPREQKQSLILLEEADILFDEDRQFWTGVLTLISQSKRPIVITCNDESLVPTQDMSLHAILRYRKPGPDFGVDYLLLVAANEGHMLKREAVTRLYQGSGMDLRKSLMDLNFWCQMGVGSEKAGLDWLLPSWPPGSNVDHDGERLRVLSLNTYERYMGWFNRDMIVTQGLDEETEIIHNSFQSWGLGLQDSEDMAGKNEIEHLPPDQFKSTPKTAQLDVLCREADYYDMRSSLDILCSNISMDAINVSVIERPQKYQLIIEQDVIDISAPPPREGYKSNYLDNYPLLHTELRAEYSSLSEAVGTTFDALISRTFRPTTDEDLESLYANRALSKAIVSAMPPQTPPSTLPQFQRIFEPIMRANYSNPTPTARHAPSFENGVAPITEDLAPYIRAIMVFDGRLQQYRESLFALTAQEQGRGEKRSRTTRASRAALEGGDKASTRKERWFALDLPYYKVQGTAGPEWQHVLFQMGYFHVQPMVEPSPERSDHVLDDRVMENGE</sequence>
<dbReference type="InterPro" id="IPR003959">
    <property type="entry name" value="ATPase_AAA_core"/>
</dbReference>
<feature type="compositionally biased region" description="Basic residues" evidence="1">
    <location>
        <begin position="511"/>
        <end position="524"/>
    </location>
</feature>
<dbReference type="GO" id="GO:0003677">
    <property type="term" value="F:DNA binding"/>
    <property type="evidence" value="ECO:0007669"/>
    <property type="project" value="TreeGrafter"/>
</dbReference>
<dbReference type="SUPFAM" id="SSF52540">
    <property type="entry name" value="P-loop containing nucleoside triphosphate hydrolases"/>
    <property type="match status" value="1"/>
</dbReference>
<dbReference type="BioCyc" id="PCHR:PC21G19990-MONOMER"/>